<dbReference type="SUPFAM" id="SSF53098">
    <property type="entry name" value="Ribonuclease H-like"/>
    <property type="match status" value="1"/>
</dbReference>
<dbReference type="InterPro" id="IPR012337">
    <property type="entry name" value="RNaseH-like_sf"/>
</dbReference>
<organism evidence="6 7">
    <name type="scientific">Symbiodinium necroappetens</name>
    <dbReference type="NCBI Taxonomy" id="1628268"/>
    <lineage>
        <taxon>Eukaryota</taxon>
        <taxon>Sar</taxon>
        <taxon>Alveolata</taxon>
        <taxon>Dinophyceae</taxon>
        <taxon>Suessiales</taxon>
        <taxon>Symbiodiniaceae</taxon>
        <taxon>Symbiodinium</taxon>
    </lineage>
</organism>
<dbReference type="PANTHER" id="PTHR10288">
    <property type="entry name" value="KH DOMAIN CONTAINING RNA BINDING PROTEIN"/>
    <property type="match status" value="1"/>
</dbReference>
<feature type="region of interest" description="Disordered" evidence="3">
    <location>
        <begin position="2471"/>
        <end position="2553"/>
    </location>
</feature>
<feature type="compositionally biased region" description="Basic and acidic residues" evidence="3">
    <location>
        <begin position="1800"/>
        <end position="1810"/>
    </location>
</feature>
<name>A0A813BNU6_9DINO</name>
<feature type="compositionally biased region" description="Polar residues" evidence="3">
    <location>
        <begin position="2513"/>
        <end position="2527"/>
    </location>
</feature>
<dbReference type="Gene3D" id="3.30.420.10">
    <property type="entry name" value="Ribonuclease H-like superfamily/Ribonuclease H"/>
    <property type="match status" value="1"/>
</dbReference>
<feature type="region of interest" description="Disordered" evidence="3">
    <location>
        <begin position="164"/>
        <end position="192"/>
    </location>
</feature>
<evidence type="ECO:0000313" key="6">
    <source>
        <dbReference type="EMBL" id="CAE7909811.1"/>
    </source>
</evidence>
<sequence length="2876" mass="316318">WLAGSSPGLSDFVVLRSGQGLVRRDRCDYTALGEVYSPEIFHVVCEPDLYLHGSVDDSLEVDLSAYRGWAARLHEGEPGQDVLLGTGGPEIEVLGSSAAQRLFRNHCLVTNVADPCRYQAASRSDHNVFYEAVPEENPERIPETVATNTFAIDLDNLEAIERGEEEAEAQDGAGAEDVTTAPPVQEPSKQEKEAVEKLHRNFGHPSNASLARTLKVSGAAEHIWRWAKSGFRCPACSSGVLPKPARPATIPKSFAPNVMIAIDLFELPAWNGEGTDRYLNAICLGTNFQLVEKVRSKQPGAIWAALARGWARVLGFPQIILLDQGTEFLGEFRQNAHDMAVLVHTIGARAPYQNGRCERHGALFKTMMQKALWSCPPTSSEDFKLLLREVESAKNRLSDRSGFSPAQRMLGETPRTTGELLADEMVDVVLKSVSGEMEKRLQAKRAAQKAFAEVNTSQAVRKAMRARARTQRTFRPGDIIFVWRSWKAQGVKKQAWVGPGVVVLPDGPNAYVNVKGRLWRVANEHLREGTSEEMRGIRRCTRSLTSSRNASKGLAVNLDLTQEPLPPYGQQENFGDPVRAEGEARGLPLQRSCPDTSQATAEEPEVERTDSGQTPDLEARVSQAQEAVQLGRQMDGIPYGAVRPSSSSRPAPAAPFVTEREADEWFEEVDVQIPDRPQQPAASDRWQLLADQGIVRRHHLKWRTCHFSPWEAPRVPVPLRFLNSERQTVRVFKTGTTDDTHDDWKELKPNKRSSGKWKGYTDFYLTKEACKEVRARPEKYDAEVKAREFVFHTESAIFAAKKSTDEISEKDIPAEEWPEWRVEDAKEWAKIEASGAVRVLSVEESRKVIESLTLEGKLNRVIDSRYVRRLKPGEQVGEKPTKKSRWCVRGDQDPDAVSRNTYSPFLRRLTSRIHAISTVGLLPEQLVEVVCGVYGLVDGPVHWRQTLKKFIIEELHYRQSKLDPTVFLLSHEGKLEGIIVIEIDDVLAFGYELHDAALVRLRQKFKFGKFKKLQELTDGTTFNGRRIRQTADFQLLVDMEKYVQERLFPMKLEKGRRSQPDAEATPEERQKARAVIGALAWAAKEARPDAAAAASMMASRLPKAKVRDLVELNKAVEAVKAHSKLELKYFPIAPSSLGWGTITDASWANHADGSSQGATAVIAFDKKLLTGERAQCSLIWWKSGKLRRKVGSTLAAEAQALNKGLGAKAIYAELLDAQFDLEIFKKDVKSKADVVLQKADADQVLRDSLSVIDAKSLYDNLMQEGNQPQDKFTALDVAIAREKIDGLGVQLRWVEHQSMVVDGGRQSDQSQCQQGPRKSPGTTNVSMTHVMKFLAGDALASAIIGKGGAVITQIRTNCNAKLALTDKGQVFPSTDCRVLTAQANSEEELNEVARQIIEKLSELVKTSGASEACGSDGELKLRTLVPKAAVGGIIGKGGAAIKQMRETSGAKISIGEAVGGAGPGAEQMVTVSGPEEALQTVIAEVNRQIQLLSSEAWYSTWAASTGCITQAMAGLASSLQLQPSLLGLGGQALANPGIATMMQAGPIQQPSMPDFKSWRHGSGFPTVPIDGIVGYRKKRIAERAAVRRWLWPCCSMSWEEFCDHGLPPEADFLACGARLEEKESSLEGHAVVGLQDDLVDKEVRGRPEERGKDCGQRSDCHFGHGKISERELLLLMAGDGGDDAWSEPSWDVLGPSPDQLPSAEMIPQAAQIPWPCRVLDLASAFPSALLQLPSLRVGGGPGLEGLLEGIVSQLMPMITEMIQKAIAEALGKGLVAEDGNPAARAEISTAEPRLKRHKGGGRDPKRKSPETTEPPTGRGAPRAGNDTGPSGNRRVVRGKGAGGQPAAPSAPVAPAAPADGGWQTVQRKREEAEPFELRGQDWDVPIVPHDAIGRKLDELPDGKPLEAVILASKSNLDTVRTILRGTSKPHRIMCVEIKKDGKERIPGRVGNQLRFKQAEITTHFSQGTAAPRYAGKKAAAVTIAPTATTTVYIRIPAAYCRADRWKEIRSSPAKTVAAWAAEQRVVLADSWGWVEETLPKQGKQLFGKARLAEKEMSSLLCCSGRGGIFVDCIRDAIPAQVQWLARIDNEPAAAYLERGLRMSAQLGLASQGGRIGARSARDPQAAIPRIWVLPHVPADWGPPEVTQVLTQSFDDVTLIHHRRTGREQLYRFRGKHKFGDRDIVPLQVQLDEDGATSEVTMWATIAPVKTPSNKQTWLRNQAVPLIEPKPPAMKATPVKAPQAQASQEDGEAQQPASVRAVSQRQLPAGVQIDEAPKDGSCLYHSVAKGLQWLTGKSYCHRDLRAKANQHIEKHLEQYLPEFDGQGPSHEKLRETHPGDDSAALKAYLKLAACESAYASNLEIKALSRIYNVCIVVVPRDPRFGTLTFKESRRAKTIALWLTPKHVDLLLPVDKNAAYPAELFTPSPGQIVDLRAGGRPSGEAASICSKWSAAASQWTRASDAVSSAKSLPKAKARARSHPAESCKLSAPSIRSGTVWSSPTSKRRRRETEQVQEPGSSSLSAQTVWTVLPSGRARRNRSADSQISKANSVTGQQSLSLVAKTVWTEVPPDRGHTDPLSTGAADRASETESYCPEPPEPLEGTVRPARRRQARYHTSQGEAIALRGVFQCEFCPFRMTGTDRQKLYSARYAHLLHQHEGQGLFKPPPTPQLTSRGKKADFCWRCPVCKKGLLHRDVEDLPRHQLSRIKSAHRLQDHPEISAQAWKCMMLRQGVTPLRQAKLRATRLNSRTSMIKIQDLPEHVVPFVLPIPARKPKASNDGLQQPRTQAKVGFKNCWKCKRCGAIARTKTALKQHLGKKCPAVYPGVVQARLRQLQSLKRQVAGTQTTGFTKEQLHEIFQSARRAIEEMPSQPSSRF</sequence>
<feature type="compositionally biased region" description="Polar residues" evidence="3">
    <location>
        <begin position="2541"/>
        <end position="2553"/>
    </location>
</feature>
<dbReference type="PROSITE" id="PS50084">
    <property type="entry name" value="KH_TYPE_1"/>
    <property type="match status" value="2"/>
</dbReference>
<dbReference type="Gene3D" id="3.30.1370.10">
    <property type="entry name" value="K Homology domain, type 1"/>
    <property type="match status" value="2"/>
</dbReference>
<dbReference type="CDD" id="cd22744">
    <property type="entry name" value="OTU"/>
    <property type="match status" value="1"/>
</dbReference>
<feature type="compositionally biased region" description="Polar residues" evidence="3">
    <location>
        <begin position="2491"/>
        <end position="2502"/>
    </location>
</feature>
<dbReference type="SUPFAM" id="SSF54001">
    <property type="entry name" value="Cysteine proteinases"/>
    <property type="match status" value="1"/>
</dbReference>
<feature type="domain" description="OTU" evidence="4">
    <location>
        <begin position="2270"/>
        <end position="2412"/>
    </location>
</feature>
<reference evidence="6" key="1">
    <citation type="submission" date="2021-02" db="EMBL/GenBank/DDBJ databases">
        <authorList>
            <person name="Dougan E. K."/>
            <person name="Rhodes N."/>
            <person name="Thang M."/>
            <person name="Chan C."/>
        </authorList>
    </citation>
    <scope>NUCLEOTIDE SEQUENCE</scope>
</reference>
<evidence type="ECO:0000256" key="2">
    <source>
        <dbReference type="PROSITE-ProRule" id="PRU00117"/>
    </source>
</evidence>
<dbReference type="Gene3D" id="3.90.70.80">
    <property type="match status" value="1"/>
</dbReference>
<dbReference type="InterPro" id="IPR003323">
    <property type="entry name" value="OTU_dom"/>
</dbReference>
<feature type="domain" description="Integrase catalytic" evidence="5">
    <location>
        <begin position="252"/>
        <end position="413"/>
    </location>
</feature>
<feature type="region of interest" description="Disordered" evidence="3">
    <location>
        <begin position="584"/>
        <end position="619"/>
    </location>
</feature>
<feature type="region of interest" description="Disordered" evidence="3">
    <location>
        <begin position="1784"/>
        <end position="1864"/>
    </location>
</feature>
<protein>
    <submittedName>
        <fullName evidence="6">BTR1 protein</fullName>
    </submittedName>
</protein>
<evidence type="ECO:0000256" key="3">
    <source>
        <dbReference type="SAM" id="MobiDB-lite"/>
    </source>
</evidence>
<dbReference type="SUPFAM" id="SSF54791">
    <property type="entry name" value="Eukaryotic type KH-domain (KH-domain type I)"/>
    <property type="match status" value="2"/>
</dbReference>
<dbReference type="InterPro" id="IPR004088">
    <property type="entry name" value="KH_dom_type_1"/>
</dbReference>
<dbReference type="InterPro" id="IPR004087">
    <property type="entry name" value="KH_dom"/>
</dbReference>
<feature type="non-terminal residue" evidence="6">
    <location>
        <position position="2876"/>
    </location>
</feature>
<feature type="region of interest" description="Disordered" evidence="3">
    <location>
        <begin position="1302"/>
        <end position="1324"/>
    </location>
</feature>
<dbReference type="InterPro" id="IPR038765">
    <property type="entry name" value="Papain-like_cys_pep_sf"/>
</dbReference>
<dbReference type="Pfam" id="PF00013">
    <property type="entry name" value="KH_1"/>
    <property type="match status" value="1"/>
</dbReference>
<dbReference type="Pfam" id="PF02338">
    <property type="entry name" value="OTU"/>
    <property type="match status" value="1"/>
</dbReference>
<feature type="compositionally biased region" description="Polar residues" evidence="3">
    <location>
        <begin position="1306"/>
        <end position="1324"/>
    </location>
</feature>
<dbReference type="EMBL" id="CAJNJA010073474">
    <property type="protein sequence ID" value="CAE7909811.1"/>
    <property type="molecule type" value="Genomic_DNA"/>
</dbReference>
<keyword evidence="2" id="KW-0694">RNA-binding</keyword>
<dbReference type="PROSITE" id="PS50994">
    <property type="entry name" value="INTEGRASE"/>
    <property type="match status" value="1"/>
</dbReference>
<dbReference type="GO" id="GO:0003723">
    <property type="term" value="F:RNA binding"/>
    <property type="evidence" value="ECO:0007669"/>
    <property type="project" value="UniProtKB-UniRule"/>
</dbReference>
<evidence type="ECO:0000256" key="1">
    <source>
        <dbReference type="ARBA" id="ARBA00022737"/>
    </source>
</evidence>
<dbReference type="PROSITE" id="PS50802">
    <property type="entry name" value="OTU"/>
    <property type="match status" value="1"/>
</dbReference>
<dbReference type="SMART" id="SM00322">
    <property type="entry name" value="KH"/>
    <property type="match status" value="2"/>
</dbReference>
<evidence type="ECO:0000259" key="4">
    <source>
        <dbReference type="PROSITE" id="PS50802"/>
    </source>
</evidence>
<feature type="region of interest" description="Disordered" evidence="3">
    <location>
        <begin position="2228"/>
        <end position="2257"/>
    </location>
</feature>
<keyword evidence="1" id="KW-0677">Repeat</keyword>
<comment type="caution">
    <text evidence="6">The sequence shown here is derived from an EMBL/GenBank/DDBJ whole genome shotgun (WGS) entry which is preliminary data.</text>
</comment>
<evidence type="ECO:0000259" key="5">
    <source>
        <dbReference type="PROSITE" id="PS50994"/>
    </source>
</evidence>
<feature type="compositionally biased region" description="Low complexity" evidence="3">
    <location>
        <begin position="1844"/>
        <end position="1861"/>
    </location>
</feature>
<dbReference type="InterPro" id="IPR036612">
    <property type="entry name" value="KH_dom_type_1_sf"/>
</dbReference>
<proteinExistence type="predicted"/>
<accession>A0A813BNU6</accession>
<dbReference type="Proteomes" id="UP000601435">
    <property type="component" value="Unassembled WGS sequence"/>
</dbReference>
<dbReference type="InterPro" id="IPR036397">
    <property type="entry name" value="RNaseH_sf"/>
</dbReference>
<gene>
    <name evidence="6" type="primary">BTR1</name>
    <name evidence="6" type="ORF">SNEC2469_LOCUS30933</name>
</gene>
<dbReference type="InterPro" id="IPR001584">
    <property type="entry name" value="Integrase_cat-core"/>
</dbReference>
<dbReference type="GO" id="GO:0015074">
    <property type="term" value="P:DNA integration"/>
    <property type="evidence" value="ECO:0007669"/>
    <property type="project" value="InterPro"/>
</dbReference>
<dbReference type="OrthoDB" id="416157at2759"/>
<evidence type="ECO:0000313" key="7">
    <source>
        <dbReference type="Proteomes" id="UP000601435"/>
    </source>
</evidence>
<feature type="region of interest" description="Disordered" evidence="3">
    <location>
        <begin position="2568"/>
        <end position="2608"/>
    </location>
</feature>
<keyword evidence="7" id="KW-1185">Reference proteome</keyword>